<proteinExistence type="predicted"/>
<dbReference type="InterPro" id="IPR000601">
    <property type="entry name" value="PKD_dom"/>
</dbReference>
<dbReference type="SUPFAM" id="SSF49299">
    <property type="entry name" value="PKD domain"/>
    <property type="match status" value="1"/>
</dbReference>
<reference evidence="3" key="1">
    <citation type="journal article" date="2019" name="Int. J. Syst. Evol. Microbiol.">
        <title>The Global Catalogue of Microorganisms (GCM) 10K type strain sequencing project: providing services to taxonomists for standard genome sequencing and annotation.</title>
        <authorList>
            <consortium name="The Broad Institute Genomics Platform"/>
            <consortium name="The Broad Institute Genome Sequencing Center for Infectious Disease"/>
            <person name="Wu L."/>
            <person name="Ma J."/>
        </authorList>
    </citation>
    <scope>NUCLEOTIDE SEQUENCE [LARGE SCALE GENOMIC DNA]</scope>
    <source>
        <strain evidence="3">JCM 14326</strain>
    </source>
</reference>
<feature type="domain" description="PKD" evidence="1">
    <location>
        <begin position="111"/>
        <end position="156"/>
    </location>
</feature>
<dbReference type="EMBL" id="BAAANL010000003">
    <property type="protein sequence ID" value="GAA1860883.1"/>
    <property type="molecule type" value="Genomic_DNA"/>
</dbReference>
<gene>
    <name evidence="2" type="ORF">GCM10009751_18170</name>
</gene>
<evidence type="ECO:0000313" key="3">
    <source>
        <dbReference type="Proteomes" id="UP001501094"/>
    </source>
</evidence>
<name>A0ABN2NAT2_9MICO</name>
<dbReference type="InterPro" id="IPR035986">
    <property type="entry name" value="PKD_dom_sf"/>
</dbReference>
<dbReference type="InterPro" id="IPR013783">
    <property type="entry name" value="Ig-like_fold"/>
</dbReference>
<sequence>MGYTGIECPEGQESRGALFEQRRTSTGWTTPEMIADESCVDPPQERDRRLDLAAAAARAFHDMNIRPSAVRLQPPDGTTLVNLDTIAFTDDTPREADVTLFGVPVTIRAVPDSYTWDWGDGADPTTTTDPGAPYPDHTITHAYTTPGKATIRITTTWHGQFRLPGTPTWQDVPGTATTESTSTPITILEAHTRLVEEITS</sequence>
<dbReference type="PROSITE" id="PS50093">
    <property type="entry name" value="PKD"/>
    <property type="match status" value="1"/>
</dbReference>
<dbReference type="Gene3D" id="2.60.40.10">
    <property type="entry name" value="Immunoglobulins"/>
    <property type="match status" value="1"/>
</dbReference>
<dbReference type="RefSeq" id="WP_344101801.1">
    <property type="nucleotide sequence ID" value="NZ_BAAANL010000003.1"/>
</dbReference>
<keyword evidence="3" id="KW-1185">Reference proteome</keyword>
<evidence type="ECO:0000313" key="2">
    <source>
        <dbReference type="EMBL" id="GAA1860883.1"/>
    </source>
</evidence>
<comment type="caution">
    <text evidence="2">The sequence shown here is derived from an EMBL/GenBank/DDBJ whole genome shotgun (WGS) entry which is preliminary data.</text>
</comment>
<accession>A0ABN2NAT2</accession>
<organism evidence="2 3">
    <name type="scientific">Myceligenerans crystallogenes</name>
    <dbReference type="NCBI Taxonomy" id="316335"/>
    <lineage>
        <taxon>Bacteria</taxon>
        <taxon>Bacillati</taxon>
        <taxon>Actinomycetota</taxon>
        <taxon>Actinomycetes</taxon>
        <taxon>Micrococcales</taxon>
        <taxon>Promicromonosporaceae</taxon>
        <taxon>Myceligenerans</taxon>
    </lineage>
</organism>
<protein>
    <recommendedName>
        <fullName evidence="1">PKD domain-containing protein</fullName>
    </recommendedName>
</protein>
<dbReference type="Proteomes" id="UP001501094">
    <property type="component" value="Unassembled WGS sequence"/>
</dbReference>
<evidence type="ECO:0000259" key="1">
    <source>
        <dbReference type="PROSITE" id="PS50093"/>
    </source>
</evidence>